<gene>
    <name evidence="4" type="ORF">Tci_530034</name>
</gene>
<feature type="chain" id="PRO_5025409125" description="Xylulose kinase-1" evidence="3">
    <location>
        <begin position="23"/>
        <end position="384"/>
    </location>
</feature>
<comment type="caution">
    <text evidence="4">The sequence shown here is derived from an EMBL/GenBank/DDBJ whole genome shotgun (WGS) entry which is preliminary data.</text>
</comment>
<evidence type="ECO:0000256" key="2">
    <source>
        <dbReference type="SAM" id="MobiDB-lite"/>
    </source>
</evidence>
<sequence length="384" mass="42910">NPQHHYHFHTILCSLIMSSLFADTHNLVAILEKSDAAEGFEQIIDFLRGSYIHYALTVDPHIYISCIKQFWNTASVKHSDDVTRLQALVDRKKIVISEDVIREILQLDDAEGVENVVEDVANDALPSPPSHDIPSPSQEQSSPLQQPQSLPQAPPQGTEFPTHFQQVLDTCSTLTRRVENLEHDKAAQKLEIIKLKARVKRLERANKVKSSKLRNLRKVGASKRIESSNDMEDVFNQGRMIDDLDKDEGIELVVDQDDSQVQKVVEVVTTAKLITDVVTAATSQVSIASATISVAKPSIPVAAPTVVAAYTRRRKGVIIRDPEEELSSKTLAETPKLKDKGKGILIETPKPMKKKDQVELDAEYARKLHEEINKGNEEINKDID</sequence>
<reference evidence="4" key="1">
    <citation type="journal article" date="2019" name="Sci. Rep.">
        <title>Draft genome of Tanacetum cinerariifolium, the natural source of mosquito coil.</title>
        <authorList>
            <person name="Yamashiro T."/>
            <person name="Shiraishi A."/>
            <person name="Satake H."/>
            <person name="Nakayama K."/>
        </authorList>
    </citation>
    <scope>NUCLEOTIDE SEQUENCE</scope>
</reference>
<keyword evidence="1" id="KW-0175">Coiled coil</keyword>
<feature type="coiled-coil region" evidence="1">
    <location>
        <begin position="171"/>
        <end position="219"/>
    </location>
</feature>
<name>A0A699IID5_TANCI</name>
<feature type="compositionally biased region" description="Low complexity" evidence="2">
    <location>
        <begin position="132"/>
        <end position="151"/>
    </location>
</feature>
<dbReference type="EMBL" id="BKCJ010296417">
    <property type="protein sequence ID" value="GEZ58061.1"/>
    <property type="molecule type" value="Genomic_DNA"/>
</dbReference>
<evidence type="ECO:0008006" key="5">
    <source>
        <dbReference type="Google" id="ProtNLM"/>
    </source>
</evidence>
<accession>A0A699IID5</accession>
<evidence type="ECO:0000256" key="1">
    <source>
        <dbReference type="SAM" id="Coils"/>
    </source>
</evidence>
<evidence type="ECO:0000313" key="4">
    <source>
        <dbReference type="EMBL" id="GEZ58061.1"/>
    </source>
</evidence>
<feature type="signal peptide" evidence="3">
    <location>
        <begin position="1"/>
        <end position="22"/>
    </location>
</feature>
<feature type="non-terminal residue" evidence="4">
    <location>
        <position position="1"/>
    </location>
</feature>
<keyword evidence="3" id="KW-0732">Signal</keyword>
<evidence type="ECO:0000256" key="3">
    <source>
        <dbReference type="SAM" id="SignalP"/>
    </source>
</evidence>
<dbReference type="AlphaFoldDB" id="A0A699IID5"/>
<organism evidence="4">
    <name type="scientific">Tanacetum cinerariifolium</name>
    <name type="common">Dalmatian daisy</name>
    <name type="synonym">Chrysanthemum cinerariifolium</name>
    <dbReference type="NCBI Taxonomy" id="118510"/>
    <lineage>
        <taxon>Eukaryota</taxon>
        <taxon>Viridiplantae</taxon>
        <taxon>Streptophyta</taxon>
        <taxon>Embryophyta</taxon>
        <taxon>Tracheophyta</taxon>
        <taxon>Spermatophyta</taxon>
        <taxon>Magnoliopsida</taxon>
        <taxon>eudicotyledons</taxon>
        <taxon>Gunneridae</taxon>
        <taxon>Pentapetalae</taxon>
        <taxon>asterids</taxon>
        <taxon>campanulids</taxon>
        <taxon>Asterales</taxon>
        <taxon>Asteraceae</taxon>
        <taxon>Asteroideae</taxon>
        <taxon>Anthemideae</taxon>
        <taxon>Anthemidinae</taxon>
        <taxon>Tanacetum</taxon>
    </lineage>
</organism>
<feature type="region of interest" description="Disordered" evidence="2">
    <location>
        <begin position="122"/>
        <end position="160"/>
    </location>
</feature>
<proteinExistence type="predicted"/>
<protein>
    <recommendedName>
        <fullName evidence="5">Xylulose kinase-1</fullName>
    </recommendedName>
</protein>